<dbReference type="RefSeq" id="XP_028919186.1">
    <property type="nucleotide sequence ID" value="XM_029063353.2"/>
</dbReference>
<feature type="domain" description="EMI" evidence="10">
    <location>
        <begin position="27"/>
        <end position="105"/>
    </location>
</feature>
<dbReference type="GO" id="GO:0005576">
    <property type="term" value="C:extracellular region"/>
    <property type="evidence" value="ECO:0000318"/>
    <property type="project" value="GO_Central"/>
</dbReference>
<keyword evidence="5" id="KW-0175">Coiled coil</keyword>
<dbReference type="InterPro" id="IPR018097">
    <property type="entry name" value="EGF_Ca-bd_CS"/>
</dbReference>
<evidence type="ECO:0000313" key="11">
    <source>
        <dbReference type="Ensembl" id="ENSOANP00000034717.1"/>
    </source>
</evidence>
<evidence type="ECO:0000256" key="5">
    <source>
        <dbReference type="ARBA" id="ARBA00023054"/>
    </source>
</evidence>
<dbReference type="GO" id="GO:0001938">
    <property type="term" value="P:positive regulation of endothelial cell proliferation"/>
    <property type="evidence" value="ECO:0007669"/>
    <property type="project" value="Ensembl"/>
</dbReference>
<dbReference type="PROSITE" id="PS51041">
    <property type="entry name" value="EMI"/>
    <property type="match status" value="1"/>
</dbReference>
<dbReference type="RefSeq" id="XP_028919187.1">
    <property type="nucleotide sequence ID" value="XM_029063354.2"/>
</dbReference>
<dbReference type="SMART" id="SM00181">
    <property type="entry name" value="EGF"/>
    <property type="match status" value="2"/>
</dbReference>
<dbReference type="InterPro" id="IPR000152">
    <property type="entry name" value="EGF-type_Asp/Asn_hydroxyl_site"/>
</dbReference>
<dbReference type="RefSeq" id="XP_028919184.1">
    <property type="nucleotide sequence ID" value="XM_029063351.2"/>
</dbReference>
<dbReference type="InterPro" id="IPR049883">
    <property type="entry name" value="NOTCH1_EGF-like"/>
</dbReference>
<dbReference type="GO" id="GO:0005102">
    <property type="term" value="F:signaling receptor binding"/>
    <property type="evidence" value="ECO:0000318"/>
    <property type="project" value="GO_Central"/>
</dbReference>
<dbReference type="InParanoid" id="A0A6I8N189"/>
<feature type="disulfide bond" evidence="7">
    <location>
        <begin position="108"/>
        <end position="118"/>
    </location>
</feature>
<reference evidence="11" key="2">
    <citation type="submission" date="2025-08" db="UniProtKB">
        <authorList>
            <consortium name="Ensembl"/>
        </authorList>
    </citation>
    <scope>IDENTIFICATION</scope>
    <source>
        <strain evidence="11">Glennie</strain>
    </source>
</reference>
<dbReference type="PROSITE" id="PS01186">
    <property type="entry name" value="EGF_2"/>
    <property type="match status" value="2"/>
</dbReference>
<accession>A0A6I8N189</accession>
<dbReference type="PROSITE" id="PS00022">
    <property type="entry name" value="EGF_1"/>
    <property type="match status" value="1"/>
</dbReference>
<sequence length="283" mass="31287">MWGIGCLLTGWAFILTVTGTEHFSRPGRRMCSVATRWATVPFTESYKQPVYQPYLTTCEGHRACSTYRTTYRTAYRQASKKLSQPLFSCCPGWRRSSSTPFSCTRAICHLPCQNGGHCARPGRCNCPMGWQGDTCQTDVDECAGDHHGCPQRCVNVVGSYRCDCWEGYRLSMDGKLCQFVEPPPCPSGPAPTTSGGHPSVGASDVMKDEVQELRSRVAVLEQKLQLALAPIHSLLPPTLDAGAPDHTSLLAHSFQQLDRIDSLSEQISFLEERLETCSCKNEL</sequence>
<evidence type="ECO:0000256" key="1">
    <source>
        <dbReference type="ARBA" id="ARBA00022536"/>
    </source>
</evidence>
<keyword evidence="3" id="KW-0677">Repeat</keyword>
<protein>
    <submittedName>
        <fullName evidence="11">EGF like domain multiple 7</fullName>
    </submittedName>
</protein>
<feature type="chain" id="PRO_5026299445" evidence="8">
    <location>
        <begin position="20"/>
        <end position="283"/>
    </location>
</feature>
<proteinExistence type="predicted"/>
<feature type="domain" description="EGF-like" evidence="9">
    <location>
        <begin position="138"/>
        <end position="178"/>
    </location>
</feature>
<dbReference type="CTD" id="51162"/>
<organism evidence="11 12">
    <name type="scientific">Ornithorhynchus anatinus</name>
    <name type="common">Duckbill platypus</name>
    <dbReference type="NCBI Taxonomy" id="9258"/>
    <lineage>
        <taxon>Eukaryota</taxon>
        <taxon>Metazoa</taxon>
        <taxon>Chordata</taxon>
        <taxon>Craniata</taxon>
        <taxon>Vertebrata</taxon>
        <taxon>Euteleostomi</taxon>
        <taxon>Mammalia</taxon>
        <taxon>Monotremata</taxon>
        <taxon>Ornithorhynchidae</taxon>
        <taxon>Ornithorhynchus</taxon>
    </lineage>
</organism>
<dbReference type="OMA" id="PGWRRVH"/>
<dbReference type="PROSITE" id="PS50026">
    <property type="entry name" value="EGF_3"/>
    <property type="match status" value="2"/>
</dbReference>
<dbReference type="GeneTree" id="ENSGT00940000160015"/>
<dbReference type="OrthoDB" id="155976at2759"/>
<reference evidence="11" key="3">
    <citation type="submission" date="2025-09" db="UniProtKB">
        <authorList>
            <consortium name="Ensembl"/>
        </authorList>
    </citation>
    <scope>IDENTIFICATION</scope>
    <source>
        <strain evidence="11">Glennie</strain>
    </source>
</reference>
<dbReference type="GO" id="GO:0045746">
    <property type="term" value="P:negative regulation of Notch signaling pathway"/>
    <property type="evidence" value="ECO:0007669"/>
    <property type="project" value="Ensembl"/>
</dbReference>
<dbReference type="SUPFAM" id="SSF57196">
    <property type="entry name" value="EGF/Laminin"/>
    <property type="match status" value="2"/>
</dbReference>
<dbReference type="Ensembl" id="ENSOANT00000076849.1">
    <property type="protein sequence ID" value="ENSOANP00000034717.1"/>
    <property type="gene ID" value="ENSOANG00000049304.1"/>
</dbReference>
<dbReference type="GO" id="GO:0009986">
    <property type="term" value="C:cell surface"/>
    <property type="evidence" value="ECO:0000318"/>
    <property type="project" value="GO_Central"/>
</dbReference>
<dbReference type="InterPro" id="IPR001881">
    <property type="entry name" value="EGF-like_Ca-bd_dom"/>
</dbReference>
<dbReference type="PROSITE" id="PS00010">
    <property type="entry name" value="ASX_HYDROXYL"/>
    <property type="match status" value="1"/>
</dbReference>
<keyword evidence="6 7" id="KW-1015">Disulfide bond</keyword>
<evidence type="ECO:0000259" key="9">
    <source>
        <dbReference type="PROSITE" id="PS50026"/>
    </source>
</evidence>
<keyword evidence="12" id="KW-1185">Reference proteome</keyword>
<dbReference type="Bgee" id="ENSOANG00000049304">
    <property type="expression patterns" value="Expressed in heart and 6 other cell types or tissues"/>
</dbReference>
<evidence type="ECO:0000256" key="4">
    <source>
        <dbReference type="ARBA" id="ARBA00022837"/>
    </source>
</evidence>
<dbReference type="KEGG" id="oaa:100081539"/>
<dbReference type="Pfam" id="PF07546">
    <property type="entry name" value="EMI"/>
    <property type="match status" value="1"/>
</dbReference>
<reference evidence="11 12" key="1">
    <citation type="journal article" date="2008" name="Nature">
        <title>Genome analysis of the platypus reveals unique signatures of evolution.</title>
        <authorList>
            <person name="Warren W.C."/>
            <person name="Hillier L.W."/>
            <person name="Marshall Graves J.A."/>
            <person name="Birney E."/>
            <person name="Ponting C.P."/>
            <person name="Grutzner F."/>
            <person name="Belov K."/>
            <person name="Miller W."/>
            <person name="Clarke L."/>
            <person name="Chinwalla A.T."/>
            <person name="Yang S.P."/>
            <person name="Heger A."/>
            <person name="Locke D.P."/>
            <person name="Miethke P."/>
            <person name="Waters P.D."/>
            <person name="Veyrunes F."/>
            <person name="Fulton L."/>
            <person name="Fulton B."/>
            <person name="Graves T."/>
            <person name="Wallis J."/>
            <person name="Puente X.S."/>
            <person name="Lopez-Otin C."/>
            <person name="Ordonez G.R."/>
            <person name="Eichler E.E."/>
            <person name="Chen L."/>
            <person name="Cheng Z."/>
            <person name="Deakin J.E."/>
            <person name="Alsop A."/>
            <person name="Thompson K."/>
            <person name="Kirby P."/>
            <person name="Papenfuss A.T."/>
            <person name="Wakefield M.J."/>
            <person name="Olender T."/>
            <person name="Lancet D."/>
            <person name="Huttley G.A."/>
            <person name="Smit A.F."/>
            <person name="Pask A."/>
            <person name="Temple-Smith P."/>
            <person name="Batzer M.A."/>
            <person name="Walker J.A."/>
            <person name="Konkel M.K."/>
            <person name="Harris R.S."/>
            <person name="Whittington C.M."/>
            <person name="Wong E.S."/>
            <person name="Gemmell N.J."/>
            <person name="Buschiazzo E."/>
            <person name="Vargas Jentzsch I.M."/>
            <person name="Merkel A."/>
            <person name="Schmitz J."/>
            <person name="Zemann A."/>
            <person name="Churakov G."/>
            <person name="Kriegs J.O."/>
            <person name="Brosius J."/>
            <person name="Murchison E.P."/>
            <person name="Sachidanandam R."/>
            <person name="Smith C."/>
            <person name="Hannon G.J."/>
            <person name="Tsend-Ayush E."/>
            <person name="McMillan D."/>
            <person name="Attenborough R."/>
            <person name="Rens W."/>
            <person name="Ferguson-Smith M."/>
            <person name="Lefevre C.M."/>
            <person name="Sharp J.A."/>
            <person name="Nicholas K.R."/>
            <person name="Ray D.A."/>
            <person name="Kube M."/>
            <person name="Reinhardt R."/>
            <person name="Pringle T.H."/>
            <person name="Taylor J."/>
            <person name="Jones R.C."/>
            <person name="Nixon B."/>
            <person name="Dacheux J.L."/>
            <person name="Niwa H."/>
            <person name="Sekita Y."/>
            <person name="Huang X."/>
            <person name="Stark A."/>
            <person name="Kheradpour P."/>
            <person name="Kellis M."/>
            <person name="Flicek P."/>
            <person name="Chen Y."/>
            <person name="Webber C."/>
            <person name="Hardison R."/>
            <person name="Nelson J."/>
            <person name="Hallsworth-Pepin K."/>
            <person name="Delehaunty K."/>
            <person name="Markovic C."/>
            <person name="Minx P."/>
            <person name="Feng Y."/>
            <person name="Kremitzki C."/>
            <person name="Mitreva M."/>
            <person name="Glasscock J."/>
            <person name="Wylie T."/>
            <person name="Wohldmann P."/>
            <person name="Thiru P."/>
            <person name="Nhan M.N."/>
            <person name="Pohl C.S."/>
            <person name="Smith S.M."/>
            <person name="Hou S."/>
            <person name="Nefedov M."/>
            <person name="de Jong P.J."/>
            <person name="Renfree M.B."/>
            <person name="Mardis E.R."/>
            <person name="Wilson R.K."/>
        </authorList>
    </citation>
    <scope>NUCLEOTIDE SEQUENCE [LARGE SCALE GENOMIC DNA]</scope>
    <source>
        <strain evidence="11 12">Glennie</strain>
    </source>
</reference>
<keyword evidence="4" id="KW-0106">Calcium</keyword>
<comment type="caution">
    <text evidence="7">Lacks conserved residue(s) required for the propagation of feature annotation.</text>
</comment>
<dbReference type="PANTHER" id="PTHR14949:SF21">
    <property type="entry name" value="EPIDERMAL GROWTH FACTOR-LIKE PROTEIN 7"/>
    <property type="match status" value="1"/>
</dbReference>
<dbReference type="InterPro" id="IPR000742">
    <property type="entry name" value="EGF"/>
</dbReference>
<dbReference type="InterPro" id="IPR011489">
    <property type="entry name" value="EMI_domain"/>
</dbReference>
<dbReference type="SMART" id="SM00179">
    <property type="entry name" value="EGF_CA"/>
    <property type="match status" value="1"/>
</dbReference>
<feature type="signal peptide" evidence="8">
    <location>
        <begin position="1"/>
        <end position="19"/>
    </location>
</feature>
<dbReference type="AlphaFoldDB" id="A0A6I8N189"/>
<dbReference type="RefSeq" id="XP_028919189.1">
    <property type="nucleotide sequence ID" value="XM_029063356.1"/>
</dbReference>
<gene>
    <name evidence="11" type="primary">EGFL7</name>
</gene>
<evidence type="ECO:0000256" key="6">
    <source>
        <dbReference type="ARBA" id="ARBA00023157"/>
    </source>
</evidence>
<dbReference type="PANTHER" id="PTHR14949">
    <property type="entry name" value="EGF-LIKE-DOMAIN, MULTIPLE 7, 8"/>
    <property type="match status" value="1"/>
</dbReference>
<evidence type="ECO:0000313" key="12">
    <source>
        <dbReference type="Proteomes" id="UP000002279"/>
    </source>
</evidence>
<feature type="domain" description="EGF-like" evidence="9">
    <location>
        <begin position="104"/>
        <end position="136"/>
    </location>
</feature>
<dbReference type="GO" id="GO:0001570">
    <property type="term" value="P:vasculogenesis"/>
    <property type="evidence" value="ECO:0000318"/>
    <property type="project" value="GO_Central"/>
</dbReference>
<evidence type="ECO:0000256" key="8">
    <source>
        <dbReference type="SAM" id="SignalP"/>
    </source>
</evidence>
<feature type="disulfide bond" evidence="7">
    <location>
        <begin position="126"/>
        <end position="135"/>
    </location>
</feature>
<dbReference type="GeneID" id="100081539"/>
<dbReference type="RefSeq" id="XP_028919188.1">
    <property type="nucleotide sequence ID" value="XM_029063355.1"/>
</dbReference>
<keyword evidence="1 7" id="KW-0245">EGF-like domain</keyword>
<evidence type="ECO:0000256" key="7">
    <source>
        <dbReference type="PROSITE-ProRule" id="PRU00076"/>
    </source>
</evidence>
<dbReference type="FunFam" id="2.10.25.10:FF:000010">
    <property type="entry name" value="Pro-epidermal growth factor"/>
    <property type="match status" value="1"/>
</dbReference>
<evidence type="ECO:0000256" key="2">
    <source>
        <dbReference type="ARBA" id="ARBA00022729"/>
    </source>
</evidence>
<dbReference type="GO" id="GO:0005509">
    <property type="term" value="F:calcium ion binding"/>
    <property type="evidence" value="ECO:0007669"/>
    <property type="project" value="InterPro"/>
</dbReference>
<evidence type="ECO:0000259" key="10">
    <source>
        <dbReference type="PROSITE" id="PS51041"/>
    </source>
</evidence>
<dbReference type="Proteomes" id="UP000002279">
    <property type="component" value="Chromosome 4"/>
</dbReference>
<dbReference type="RefSeq" id="XP_028919183.1">
    <property type="nucleotide sequence ID" value="XM_029063350.2"/>
</dbReference>
<name>A0A6I8N189_ORNAN</name>
<evidence type="ECO:0000256" key="3">
    <source>
        <dbReference type="ARBA" id="ARBA00022737"/>
    </source>
</evidence>
<keyword evidence="2 8" id="KW-0732">Signal</keyword>
<dbReference type="InterPro" id="IPR050969">
    <property type="entry name" value="Dev_Signal_Modulators"/>
</dbReference>
<dbReference type="PROSITE" id="PS01187">
    <property type="entry name" value="EGF_CA"/>
    <property type="match status" value="1"/>
</dbReference>
<dbReference type="Pfam" id="PF07645">
    <property type="entry name" value="EGF_CA"/>
    <property type="match status" value="1"/>
</dbReference>
<dbReference type="FunCoup" id="A0A6I8N189">
    <property type="interactions" value="39"/>
</dbReference>
<dbReference type="Gene3D" id="2.10.25.10">
    <property type="entry name" value="Laminin"/>
    <property type="match status" value="2"/>
</dbReference>